<reference evidence="2 3" key="1">
    <citation type="journal article" date="2014" name="PLoS Genet.">
        <title>Analysis of the Phlebiopsis gigantea genome, transcriptome and secretome provides insight into its pioneer colonization strategies of wood.</title>
        <authorList>
            <person name="Hori C."/>
            <person name="Ishida T."/>
            <person name="Igarashi K."/>
            <person name="Samejima M."/>
            <person name="Suzuki H."/>
            <person name="Master E."/>
            <person name="Ferreira P."/>
            <person name="Ruiz-Duenas F.J."/>
            <person name="Held B."/>
            <person name="Canessa P."/>
            <person name="Larrondo L.F."/>
            <person name="Schmoll M."/>
            <person name="Druzhinina I.S."/>
            <person name="Kubicek C.P."/>
            <person name="Gaskell J.A."/>
            <person name="Kersten P."/>
            <person name="St John F."/>
            <person name="Glasner J."/>
            <person name="Sabat G."/>
            <person name="Splinter BonDurant S."/>
            <person name="Syed K."/>
            <person name="Yadav J."/>
            <person name="Mgbeahuruike A.C."/>
            <person name="Kovalchuk A."/>
            <person name="Asiegbu F.O."/>
            <person name="Lackner G."/>
            <person name="Hoffmeister D."/>
            <person name="Rencoret J."/>
            <person name="Gutierrez A."/>
            <person name="Sun H."/>
            <person name="Lindquist E."/>
            <person name="Barry K."/>
            <person name="Riley R."/>
            <person name="Grigoriev I.V."/>
            <person name="Henrissat B."/>
            <person name="Kues U."/>
            <person name="Berka R.M."/>
            <person name="Martinez A.T."/>
            <person name="Covert S.F."/>
            <person name="Blanchette R.A."/>
            <person name="Cullen D."/>
        </authorList>
    </citation>
    <scope>NUCLEOTIDE SEQUENCE [LARGE SCALE GENOMIC DNA]</scope>
    <source>
        <strain evidence="2 3">11061_1 CR5-6</strain>
    </source>
</reference>
<organism evidence="2 3">
    <name type="scientific">Phlebiopsis gigantea (strain 11061_1 CR5-6)</name>
    <name type="common">White-rot fungus</name>
    <name type="synonym">Peniophora gigantea</name>
    <dbReference type="NCBI Taxonomy" id="745531"/>
    <lineage>
        <taxon>Eukaryota</taxon>
        <taxon>Fungi</taxon>
        <taxon>Dikarya</taxon>
        <taxon>Basidiomycota</taxon>
        <taxon>Agaricomycotina</taxon>
        <taxon>Agaricomycetes</taxon>
        <taxon>Polyporales</taxon>
        <taxon>Phanerochaetaceae</taxon>
        <taxon>Phlebiopsis</taxon>
    </lineage>
</organism>
<dbReference type="EMBL" id="KN840443">
    <property type="protein sequence ID" value="KIP11830.1"/>
    <property type="molecule type" value="Genomic_DNA"/>
</dbReference>
<feature type="compositionally biased region" description="Polar residues" evidence="1">
    <location>
        <begin position="308"/>
        <end position="317"/>
    </location>
</feature>
<keyword evidence="3" id="KW-1185">Reference proteome</keyword>
<sequence length="317" mass="34988">MSELGESFKFKQRRARIHELERLQELEDLQHLSMTVEQHSLLYQTFDCVRMDFEDLDGLSWECESAKQVLKDWKRQRDMPPPAPRRSRQLPVPPALKRSSSTKHSSSGFLPPVSMTRTRRPHIPFAPADGISTTAPTNRFRVASVFLNRDDNIHTSHYGVESDTTLPALRPLSASQSLSRLSSAKPTQFSITYMTLGRSWRTGGTKARPALPSELAPTPTPTQKSAMEQYLDSDGQVLEPLSSVLTSECDVDVLRDGVADRGLGFGNILGDLGTQVDEPAFGSRQPPILPVSPRPGGSVNALWGVSGSPRSTNELPS</sequence>
<dbReference type="OrthoDB" id="2804496at2759"/>
<feature type="region of interest" description="Disordered" evidence="1">
    <location>
        <begin position="202"/>
        <end position="222"/>
    </location>
</feature>
<gene>
    <name evidence="2" type="ORF">PHLGIDRAFT_124510</name>
</gene>
<name>A0A0C3SFC2_PHLG1</name>
<feature type="region of interest" description="Disordered" evidence="1">
    <location>
        <begin position="72"/>
        <end position="130"/>
    </location>
</feature>
<dbReference type="AlphaFoldDB" id="A0A0C3SFC2"/>
<evidence type="ECO:0000256" key="1">
    <source>
        <dbReference type="SAM" id="MobiDB-lite"/>
    </source>
</evidence>
<proteinExistence type="predicted"/>
<dbReference type="HOGENOM" id="CLU_877467_0_0_1"/>
<evidence type="ECO:0000313" key="3">
    <source>
        <dbReference type="Proteomes" id="UP000053257"/>
    </source>
</evidence>
<dbReference type="Proteomes" id="UP000053257">
    <property type="component" value="Unassembled WGS sequence"/>
</dbReference>
<accession>A0A0C3SFC2</accession>
<feature type="region of interest" description="Disordered" evidence="1">
    <location>
        <begin position="277"/>
        <end position="317"/>
    </location>
</feature>
<protein>
    <submittedName>
        <fullName evidence="2">Uncharacterized protein</fullName>
    </submittedName>
</protein>
<evidence type="ECO:0000313" key="2">
    <source>
        <dbReference type="EMBL" id="KIP11830.1"/>
    </source>
</evidence>